<organism evidence="2 3">
    <name type="scientific">Galendromus occidentalis</name>
    <name type="common">western predatory mite</name>
    <dbReference type="NCBI Taxonomy" id="34638"/>
    <lineage>
        <taxon>Eukaryota</taxon>
        <taxon>Metazoa</taxon>
        <taxon>Ecdysozoa</taxon>
        <taxon>Arthropoda</taxon>
        <taxon>Chelicerata</taxon>
        <taxon>Arachnida</taxon>
        <taxon>Acari</taxon>
        <taxon>Parasitiformes</taxon>
        <taxon>Mesostigmata</taxon>
        <taxon>Gamasina</taxon>
        <taxon>Phytoseioidea</taxon>
        <taxon>Phytoseiidae</taxon>
        <taxon>Typhlodrominae</taxon>
        <taxon>Galendromus</taxon>
    </lineage>
</organism>
<dbReference type="SUPFAM" id="SSF55200">
    <property type="entry name" value="Translation initiation factor IF3, C-terminal domain"/>
    <property type="match status" value="1"/>
</dbReference>
<evidence type="ECO:0000313" key="3">
    <source>
        <dbReference type="RefSeq" id="XP_003745371.1"/>
    </source>
</evidence>
<dbReference type="InterPro" id="IPR019815">
    <property type="entry name" value="Translation_initiation_fac_3_C"/>
</dbReference>
<dbReference type="GeneID" id="100899334"/>
<proteinExistence type="predicted"/>
<dbReference type="KEGG" id="goe:100899334"/>
<evidence type="ECO:0000313" key="2">
    <source>
        <dbReference type="Proteomes" id="UP000694867"/>
    </source>
</evidence>
<sequence>MLQHLLRRPLLGNNAGILVRLMKPDAMELPQRHCSDGGDSKGPGKQEALILLHSEDGKVMGSETLKDAENIAAQTNMRLQEIPSSSAARDWYKLVPLREASQKGSKRPELKEVIVKISIADHDLKVKARHAKKWLAQNHSVRLSVRTDPRTTTAQAAGVAEEFRKSLEGVPHKMDVLKPSPVVAHYVFKPVKQEDAEKT</sequence>
<evidence type="ECO:0000259" key="1">
    <source>
        <dbReference type="Pfam" id="PF00707"/>
    </source>
</evidence>
<dbReference type="Pfam" id="PF00707">
    <property type="entry name" value="IF3_C"/>
    <property type="match status" value="1"/>
</dbReference>
<name>A0AAJ6QVH7_9ACAR</name>
<dbReference type="InterPro" id="IPR036788">
    <property type="entry name" value="T_IF-3_C_sf"/>
</dbReference>
<feature type="domain" description="Translation initiation factor 3 C-terminal" evidence="1">
    <location>
        <begin position="109"/>
        <end position="159"/>
    </location>
</feature>
<protein>
    <submittedName>
        <fullName evidence="3">Uncharacterized protein LOC100899334</fullName>
    </submittedName>
</protein>
<dbReference type="Gene3D" id="3.30.110.10">
    <property type="entry name" value="Translation initiation factor 3 (IF-3), C-terminal domain"/>
    <property type="match status" value="1"/>
</dbReference>
<accession>A0AAJ6QVH7</accession>
<dbReference type="AlphaFoldDB" id="A0AAJ6QVH7"/>
<reference evidence="3" key="1">
    <citation type="submission" date="2025-08" db="UniProtKB">
        <authorList>
            <consortium name="RefSeq"/>
        </authorList>
    </citation>
    <scope>IDENTIFICATION</scope>
</reference>
<dbReference type="GO" id="GO:0006413">
    <property type="term" value="P:translational initiation"/>
    <property type="evidence" value="ECO:0007669"/>
    <property type="project" value="InterPro"/>
</dbReference>
<dbReference type="RefSeq" id="XP_003745371.1">
    <property type="nucleotide sequence ID" value="XM_003745323.2"/>
</dbReference>
<gene>
    <name evidence="3" type="primary">LOC100899334</name>
</gene>
<dbReference type="Proteomes" id="UP000694867">
    <property type="component" value="Unplaced"/>
</dbReference>
<keyword evidence="2" id="KW-1185">Reference proteome</keyword>